<reference evidence="1" key="1">
    <citation type="submission" date="2023-06" db="EMBL/GenBank/DDBJ databases">
        <title>Genomic of Parafulvivirga corallium.</title>
        <authorList>
            <person name="Wang G."/>
        </authorList>
    </citation>
    <scope>NUCLEOTIDE SEQUENCE</scope>
    <source>
        <strain evidence="1">BMA10</strain>
    </source>
</reference>
<comment type="caution">
    <text evidence="1">The sequence shown here is derived from an EMBL/GenBank/DDBJ whole genome shotgun (WGS) entry which is preliminary data.</text>
</comment>
<evidence type="ECO:0000313" key="1">
    <source>
        <dbReference type="EMBL" id="MDN5200451.1"/>
    </source>
</evidence>
<proteinExistence type="predicted"/>
<dbReference type="Pfam" id="PF14060">
    <property type="entry name" value="DUF4252"/>
    <property type="match status" value="1"/>
</dbReference>
<evidence type="ECO:0000313" key="2">
    <source>
        <dbReference type="Proteomes" id="UP001172082"/>
    </source>
</evidence>
<name>A0ABT8KIA1_9BACT</name>
<sequence length="164" mass="19134">MKTIRILTVILCLPSIGLAQSSTLKDVYRAYEDHEDAFSINLNGSFLSFVEWFDEDDYDDDFDEIREEIKSIKILKIPKGRFGMDREEFRRLNRGVEREDFEELMTIDSDDSDIRVMAIERNRVIKDLILIVDGEDEIILFELLGDINPKKVGKFSKCIQFNGI</sequence>
<dbReference type="RefSeq" id="WP_346750476.1">
    <property type="nucleotide sequence ID" value="NZ_JAUJEA010000001.1"/>
</dbReference>
<organism evidence="1 2">
    <name type="scientific">Splendidivirga corallicola</name>
    <dbReference type="NCBI Taxonomy" id="3051826"/>
    <lineage>
        <taxon>Bacteria</taxon>
        <taxon>Pseudomonadati</taxon>
        <taxon>Bacteroidota</taxon>
        <taxon>Cytophagia</taxon>
        <taxon>Cytophagales</taxon>
        <taxon>Splendidivirgaceae</taxon>
        <taxon>Splendidivirga</taxon>
    </lineage>
</organism>
<keyword evidence="2" id="KW-1185">Reference proteome</keyword>
<gene>
    <name evidence="1" type="ORF">QQ008_03740</name>
</gene>
<dbReference type="EMBL" id="JAUJEA010000001">
    <property type="protein sequence ID" value="MDN5200451.1"/>
    <property type="molecule type" value="Genomic_DNA"/>
</dbReference>
<dbReference type="InterPro" id="IPR025348">
    <property type="entry name" value="DUF4252"/>
</dbReference>
<protein>
    <submittedName>
        <fullName evidence="1">DUF4252 domain-containing protein</fullName>
    </submittedName>
</protein>
<dbReference type="Proteomes" id="UP001172082">
    <property type="component" value="Unassembled WGS sequence"/>
</dbReference>
<accession>A0ABT8KIA1</accession>